<keyword evidence="1" id="KW-0677">Repeat</keyword>
<dbReference type="EMBL" id="UINC01000950">
    <property type="protein sequence ID" value="SUZ65112.1"/>
    <property type="molecule type" value="Genomic_DNA"/>
</dbReference>
<gene>
    <name evidence="3" type="ORF">METZ01_LOCUS17966</name>
</gene>
<accession>A0A381PDN7</accession>
<dbReference type="InterPro" id="IPR015943">
    <property type="entry name" value="WD40/YVTN_repeat-like_dom_sf"/>
</dbReference>
<dbReference type="PANTHER" id="PTHR43739">
    <property type="entry name" value="XYLOGLUCANASE (EUROFUNG)"/>
    <property type="match status" value="1"/>
</dbReference>
<dbReference type="SUPFAM" id="SSF50939">
    <property type="entry name" value="Sialidases"/>
    <property type="match status" value="1"/>
</dbReference>
<dbReference type="Pfam" id="PF15902">
    <property type="entry name" value="Sortilin-Vps10"/>
    <property type="match status" value="1"/>
</dbReference>
<feature type="domain" description="Sortilin N-terminal" evidence="2">
    <location>
        <begin position="140"/>
        <end position="269"/>
    </location>
</feature>
<dbReference type="SUPFAM" id="SSF110296">
    <property type="entry name" value="Oligoxyloglucan reducing end-specific cellobiohydrolase"/>
    <property type="match status" value="2"/>
</dbReference>
<dbReference type="InterPro" id="IPR036278">
    <property type="entry name" value="Sialidase_sf"/>
</dbReference>
<organism evidence="3">
    <name type="scientific">marine metagenome</name>
    <dbReference type="NCBI Taxonomy" id="408172"/>
    <lineage>
        <taxon>unclassified sequences</taxon>
        <taxon>metagenomes</taxon>
        <taxon>ecological metagenomes</taxon>
    </lineage>
</organism>
<dbReference type="Gene3D" id="2.130.10.10">
    <property type="entry name" value="YVTN repeat-like/Quinoprotein amine dehydrogenase"/>
    <property type="match status" value="4"/>
</dbReference>
<evidence type="ECO:0000259" key="2">
    <source>
        <dbReference type="Pfam" id="PF15902"/>
    </source>
</evidence>
<reference evidence="3" key="1">
    <citation type="submission" date="2018-05" db="EMBL/GenBank/DDBJ databases">
        <authorList>
            <person name="Lanie J.A."/>
            <person name="Ng W.-L."/>
            <person name="Kazmierczak K.M."/>
            <person name="Andrzejewski T.M."/>
            <person name="Davidsen T.M."/>
            <person name="Wayne K.J."/>
            <person name="Tettelin H."/>
            <person name="Glass J.I."/>
            <person name="Rusch D."/>
            <person name="Podicherti R."/>
            <person name="Tsui H.-C.T."/>
            <person name="Winkler M.E."/>
        </authorList>
    </citation>
    <scope>NUCLEOTIDE SEQUENCE</scope>
</reference>
<proteinExistence type="predicted"/>
<dbReference type="GO" id="GO:0010411">
    <property type="term" value="P:xyloglucan metabolic process"/>
    <property type="evidence" value="ECO:0007669"/>
    <property type="project" value="TreeGrafter"/>
</dbReference>
<dbReference type="InterPro" id="IPR052025">
    <property type="entry name" value="Xyloglucanase_GH74"/>
</dbReference>
<dbReference type="PANTHER" id="PTHR43739:SF5">
    <property type="entry name" value="EXO-ALPHA-SIALIDASE"/>
    <property type="match status" value="1"/>
</dbReference>
<sequence>MSWNKCKWGSQVRVVSGGFALAALVNPITFPEESIAQEVASPVEQAFQALNYRNVGPSRGGRVTAVAGHPAHPFTFYLGATGGGVWKTEDYGTTWRPISDGYFETGSIGSIRVAPSDSEIVYVGTGSDGLRSNVIVGRGVYRSDNAGRTWDRVGLVEMGQITSVEVHPTNPDVAYAAALGNPWGKSPQRGVYRTRDGGRSWDHVLATSDSVGAVDLELNPANPNEIYAAMWRGQRQPWTIISGMEASAQEDGVWKSTDGGDSWRIVTEGLPTGLIGKIDLSISADAPNRVYALVETTDPDEGLYRSDDFGETWELVSNQRGIMNRPFYYTGVTADPTDADHVYINNEGYFESSDGGRTFARRSTPHGDNHDLWINPENPSIQIQSNDGGANVTLDGGRTWSTQHNQPTAELYQVDIDDNFPYWLYAGQQDNSTIRVPSNPPGTGSAGGHTGNWQSVGGCETGPVVPKPGDPSIVYANCKGRFGRYNQDTGQEKQYYVGFVNLYGVNPAELPYRFQRVVPIEVSPHDPNTVYHGSQYVHKTTDEGVTWEQISPDLTAFRPERQMESGGPITRDITGEEHYSVIYAIEESPVASGVIWAGANDGPIHVTRDGGNTWKDVTPADMPPEGRIQTLDPSPHDASKAYFAGYRTLLGDFRPFIYKTEDYGESWTLLTPGDNGIPSHHPTRAVREDPVREGLLYAGTEFGMFVSFDDGGSWEQFQLNLPRTPITDIKVHQNDLVLSTMGRAFWIMDNITPLRQGGEAIESGLAAGGPNFLEPLDAYRIRGGGGGGGSPDQPRYSRRGAELDYMLDDDANSVRIEIMDEASSVLRSFEGPGSGTPAPTLHRGLNRFIWDLTVPGPNGAARGGPTVVPGTYMARLTVDGRQQTRSFEVLMDPRVAADGVTVTDLQEQFDLGIQIRDAIEDADATIERLEGAMRRVSEGSDVEAQLKEIADALVTDRSISSYPQPMLRDQLNYLSGNSQRADQKPGEDMYERLEVLVAELEAHKVRLQRLIRLVI</sequence>
<dbReference type="CDD" id="cd15482">
    <property type="entry name" value="Sialidase_non-viral"/>
    <property type="match status" value="1"/>
</dbReference>
<dbReference type="AlphaFoldDB" id="A0A381PDN7"/>
<dbReference type="InterPro" id="IPR031778">
    <property type="entry name" value="Sortilin_N"/>
</dbReference>
<protein>
    <recommendedName>
        <fullName evidence="2">Sortilin N-terminal domain-containing protein</fullName>
    </recommendedName>
</protein>
<evidence type="ECO:0000313" key="3">
    <source>
        <dbReference type="EMBL" id="SUZ65112.1"/>
    </source>
</evidence>
<evidence type="ECO:0000256" key="1">
    <source>
        <dbReference type="ARBA" id="ARBA00022737"/>
    </source>
</evidence>
<name>A0A381PDN7_9ZZZZ</name>